<dbReference type="EMBL" id="LJEX02000106">
    <property type="protein sequence ID" value="OCO83174.1"/>
    <property type="molecule type" value="Genomic_DNA"/>
</dbReference>
<evidence type="ECO:0000313" key="2">
    <source>
        <dbReference type="Proteomes" id="UP000050489"/>
    </source>
</evidence>
<proteinExistence type="predicted"/>
<sequence length="73" mass="8152">MSIDLTFEDLSARAVQYNARASVEDFDACMARGLDVQLLADRHCNHFTLVNELADAESAMFRQVMAMIDATQP</sequence>
<name>A0A2F0PGE4_SERMA</name>
<reference evidence="2" key="1">
    <citation type="submission" date="2016-04" db="EMBL/GenBank/DDBJ databases">
        <authorList>
            <person name="Osei Sekyere J."/>
            <person name="Sivertsen A."/>
            <person name="Pedersen A.T."/>
            <person name="Sundsfjord A."/>
        </authorList>
    </citation>
    <scope>NUCLEOTIDE SEQUENCE [LARGE SCALE GENOMIC DNA]</scope>
    <source>
        <strain evidence="2">945174350</strain>
    </source>
</reference>
<gene>
    <name evidence="1" type="ORF">AN695_0219635</name>
</gene>
<dbReference type="Proteomes" id="UP000050489">
    <property type="component" value="Unassembled WGS sequence"/>
</dbReference>
<evidence type="ECO:0000313" key="1">
    <source>
        <dbReference type="EMBL" id="OCO83174.1"/>
    </source>
</evidence>
<protein>
    <submittedName>
        <fullName evidence="1">Uncharacterized protein</fullName>
    </submittedName>
</protein>
<comment type="caution">
    <text evidence="1">The sequence shown here is derived from an EMBL/GenBank/DDBJ whole genome shotgun (WGS) entry which is preliminary data.</text>
</comment>
<dbReference type="AlphaFoldDB" id="A0A2F0PGE4"/>
<dbReference type="RefSeq" id="WP_055316898.1">
    <property type="nucleotide sequence ID" value="NZ_CADDTT010000060.1"/>
</dbReference>
<accession>A0A2F0PGE4</accession>
<organism evidence="1 2">
    <name type="scientific">Serratia marcescens</name>
    <dbReference type="NCBI Taxonomy" id="615"/>
    <lineage>
        <taxon>Bacteria</taxon>
        <taxon>Pseudomonadati</taxon>
        <taxon>Pseudomonadota</taxon>
        <taxon>Gammaproteobacteria</taxon>
        <taxon>Enterobacterales</taxon>
        <taxon>Yersiniaceae</taxon>
        <taxon>Serratia</taxon>
    </lineage>
</organism>